<evidence type="ECO:0000256" key="1">
    <source>
        <dbReference type="SAM" id="MobiDB-lite"/>
    </source>
</evidence>
<organism evidence="2 3">
    <name type="scientific">Hungatella hathewayi DSM 13479</name>
    <dbReference type="NCBI Taxonomy" id="566550"/>
    <lineage>
        <taxon>Bacteria</taxon>
        <taxon>Bacillati</taxon>
        <taxon>Bacillota</taxon>
        <taxon>Clostridia</taxon>
        <taxon>Lachnospirales</taxon>
        <taxon>Lachnospiraceae</taxon>
        <taxon>Hungatella</taxon>
    </lineage>
</organism>
<dbReference type="AlphaFoldDB" id="D3AB63"/>
<sequence>MITSDFFRNGGITKNKKRPPGRLYILPGGRRFTAYSSVS</sequence>
<dbReference type="EMBL" id="ACIO01000062">
    <property type="protein sequence ID" value="EFD00935.1"/>
    <property type="molecule type" value="Genomic_DNA"/>
</dbReference>
<accession>D3AB63</accession>
<protein>
    <submittedName>
        <fullName evidence="2">Uncharacterized protein</fullName>
    </submittedName>
</protein>
<gene>
    <name evidence="2" type="ORF">CLOSTHATH_00834</name>
</gene>
<dbReference type="Proteomes" id="UP000004968">
    <property type="component" value="Unassembled WGS sequence"/>
</dbReference>
<dbReference type="HOGENOM" id="CLU_3311004_0_0_9"/>
<feature type="region of interest" description="Disordered" evidence="1">
    <location>
        <begin position="1"/>
        <end position="23"/>
    </location>
</feature>
<proteinExistence type="predicted"/>
<reference evidence="2 3" key="1">
    <citation type="submission" date="2010-01" db="EMBL/GenBank/DDBJ databases">
        <authorList>
            <person name="Weinstock G."/>
            <person name="Sodergren E."/>
            <person name="Clifton S."/>
            <person name="Fulton L."/>
            <person name="Fulton B."/>
            <person name="Courtney L."/>
            <person name="Fronick C."/>
            <person name="Harrison M."/>
            <person name="Strong C."/>
            <person name="Farmer C."/>
            <person name="Delahaunty K."/>
            <person name="Markovic C."/>
            <person name="Hall O."/>
            <person name="Minx P."/>
            <person name="Tomlinson C."/>
            <person name="Mitreva M."/>
            <person name="Nelson J."/>
            <person name="Hou S."/>
            <person name="Wollam A."/>
            <person name="Pepin K.H."/>
            <person name="Johnson M."/>
            <person name="Bhonagiri V."/>
            <person name="Nash W.E."/>
            <person name="Warren W."/>
            <person name="Chinwalla A."/>
            <person name="Mardis E.R."/>
            <person name="Wilson R.K."/>
        </authorList>
    </citation>
    <scope>NUCLEOTIDE SEQUENCE [LARGE SCALE GENOMIC DNA]</scope>
    <source>
        <strain evidence="2 3">DSM 13479</strain>
    </source>
</reference>
<evidence type="ECO:0000313" key="2">
    <source>
        <dbReference type="EMBL" id="EFD00935.1"/>
    </source>
</evidence>
<name>D3AB63_9FIRM</name>
<comment type="caution">
    <text evidence="2">The sequence shown here is derived from an EMBL/GenBank/DDBJ whole genome shotgun (WGS) entry which is preliminary data.</text>
</comment>
<evidence type="ECO:0000313" key="3">
    <source>
        <dbReference type="Proteomes" id="UP000004968"/>
    </source>
</evidence>